<evidence type="ECO:0000256" key="4">
    <source>
        <dbReference type="ARBA" id="ARBA00022741"/>
    </source>
</evidence>
<dbReference type="PROSITE" id="PS00860">
    <property type="entry name" value="GTP_CYCLOHYDROL_1_2"/>
    <property type="match status" value="1"/>
</dbReference>
<evidence type="ECO:0000256" key="6">
    <source>
        <dbReference type="ARBA" id="ARBA00023134"/>
    </source>
</evidence>
<evidence type="ECO:0000313" key="8">
    <source>
        <dbReference type="EMBL" id="VAX21688.1"/>
    </source>
</evidence>
<dbReference type="AlphaFoldDB" id="A0A3B1CCT5"/>
<comment type="pathway">
    <text evidence="1">Cofactor biosynthesis; 7,8-dihydroneopterin triphosphate biosynthesis; 7,8-dihydroneopterin triphosphate from GTP: step 1/1.</text>
</comment>
<dbReference type="EMBL" id="UOGE01000068">
    <property type="protein sequence ID" value="VAX21688.1"/>
    <property type="molecule type" value="Genomic_DNA"/>
</dbReference>
<dbReference type="GO" id="GO:0005525">
    <property type="term" value="F:GTP binding"/>
    <property type="evidence" value="ECO:0007669"/>
    <property type="project" value="UniProtKB-KW"/>
</dbReference>
<reference evidence="8" key="1">
    <citation type="submission" date="2018-06" db="EMBL/GenBank/DDBJ databases">
        <authorList>
            <person name="Zhirakovskaya E."/>
        </authorList>
    </citation>
    <scope>NUCLEOTIDE SEQUENCE</scope>
</reference>
<comment type="similarity">
    <text evidence="2">Belongs to the GTP cyclohydrolase I family.</text>
</comment>
<keyword evidence="5 8" id="KW-0378">Hydrolase</keyword>
<dbReference type="NCBIfam" id="TIGR00063">
    <property type="entry name" value="folE"/>
    <property type="match status" value="1"/>
</dbReference>
<evidence type="ECO:0000256" key="1">
    <source>
        <dbReference type="ARBA" id="ARBA00005080"/>
    </source>
</evidence>
<gene>
    <name evidence="8" type="ORF">MNBD_NITROSPINAE02-797</name>
</gene>
<dbReference type="InterPro" id="IPR020602">
    <property type="entry name" value="GTP_CycHdrlase_I_dom"/>
</dbReference>
<dbReference type="NCBIfam" id="NF006826">
    <property type="entry name" value="PRK09347.1-3"/>
    <property type="match status" value="1"/>
</dbReference>
<dbReference type="PANTHER" id="PTHR11109">
    <property type="entry name" value="GTP CYCLOHYDROLASE I"/>
    <property type="match status" value="1"/>
</dbReference>
<dbReference type="UniPathway" id="UPA00848">
    <property type="reaction ID" value="UER00151"/>
</dbReference>
<evidence type="ECO:0000256" key="3">
    <source>
        <dbReference type="ARBA" id="ARBA00012715"/>
    </source>
</evidence>
<dbReference type="GO" id="GO:0005737">
    <property type="term" value="C:cytoplasm"/>
    <property type="evidence" value="ECO:0007669"/>
    <property type="project" value="TreeGrafter"/>
</dbReference>
<dbReference type="HAMAP" id="MF_00223">
    <property type="entry name" value="FolE"/>
    <property type="match status" value="1"/>
</dbReference>
<dbReference type="InterPro" id="IPR018234">
    <property type="entry name" value="GTP_CycHdrlase_I_CS"/>
</dbReference>
<evidence type="ECO:0000256" key="2">
    <source>
        <dbReference type="ARBA" id="ARBA00008085"/>
    </source>
</evidence>
<dbReference type="InterPro" id="IPR043133">
    <property type="entry name" value="GTP-CH-I_C/QueF"/>
</dbReference>
<keyword evidence="4" id="KW-0547">Nucleotide-binding</keyword>
<dbReference type="GO" id="GO:0046654">
    <property type="term" value="P:tetrahydrofolate biosynthetic process"/>
    <property type="evidence" value="ECO:0007669"/>
    <property type="project" value="InterPro"/>
</dbReference>
<evidence type="ECO:0000256" key="5">
    <source>
        <dbReference type="ARBA" id="ARBA00022801"/>
    </source>
</evidence>
<dbReference type="PROSITE" id="PS00859">
    <property type="entry name" value="GTP_CYCLOHYDROL_1_1"/>
    <property type="match status" value="1"/>
</dbReference>
<dbReference type="GO" id="GO:0008270">
    <property type="term" value="F:zinc ion binding"/>
    <property type="evidence" value="ECO:0007669"/>
    <property type="project" value="TreeGrafter"/>
</dbReference>
<dbReference type="InterPro" id="IPR001474">
    <property type="entry name" value="GTP_CycHdrlase_I"/>
</dbReference>
<evidence type="ECO:0000259" key="7">
    <source>
        <dbReference type="Pfam" id="PF01227"/>
    </source>
</evidence>
<dbReference type="InterPro" id="IPR043134">
    <property type="entry name" value="GTP-CH-I_N"/>
</dbReference>
<dbReference type="NCBIfam" id="NF006825">
    <property type="entry name" value="PRK09347.1-2"/>
    <property type="match status" value="1"/>
</dbReference>
<dbReference type="Pfam" id="PF01227">
    <property type="entry name" value="GTP_cyclohydroI"/>
    <property type="match status" value="1"/>
</dbReference>
<name>A0A3B1CCT5_9ZZZZ</name>
<dbReference type="EC" id="3.5.4.16" evidence="3"/>
<dbReference type="GO" id="GO:0003934">
    <property type="term" value="F:GTP cyclohydrolase I activity"/>
    <property type="evidence" value="ECO:0007669"/>
    <property type="project" value="UniProtKB-EC"/>
</dbReference>
<proteinExistence type="inferred from homology"/>
<dbReference type="CDD" id="cd00642">
    <property type="entry name" value="GTP_cyclohydro1"/>
    <property type="match status" value="1"/>
</dbReference>
<dbReference type="Gene3D" id="1.10.286.10">
    <property type="match status" value="1"/>
</dbReference>
<dbReference type="GO" id="GO:0006729">
    <property type="term" value="P:tetrahydrobiopterin biosynthetic process"/>
    <property type="evidence" value="ECO:0007669"/>
    <property type="project" value="TreeGrafter"/>
</dbReference>
<accession>A0A3B1CCT5</accession>
<dbReference type="Gene3D" id="3.30.1130.10">
    <property type="match status" value="1"/>
</dbReference>
<protein>
    <recommendedName>
        <fullName evidence="3">GTP cyclohydrolase I</fullName>
        <ecNumber evidence="3">3.5.4.16</ecNumber>
    </recommendedName>
</protein>
<organism evidence="8">
    <name type="scientific">hydrothermal vent metagenome</name>
    <dbReference type="NCBI Taxonomy" id="652676"/>
    <lineage>
        <taxon>unclassified sequences</taxon>
        <taxon>metagenomes</taxon>
        <taxon>ecological metagenomes</taxon>
    </lineage>
</organism>
<dbReference type="PANTHER" id="PTHR11109:SF7">
    <property type="entry name" value="GTP CYCLOHYDROLASE 1"/>
    <property type="match status" value="1"/>
</dbReference>
<feature type="domain" description="GTP cyclohydrolase I" evidence="7">
    <location>
        <begin position="2"/>
        <end position="178"/>
    </location>
</feature>
<dbReference type="SUPFAM" id="SSF55620">
    <property type="entry name" value="Tetrahydrobiopterin biosynthesis enzymes-like"/>
    <property type="match status" value="1"/>
</dbReference>
<keyword evidence="6" id="KW-0342">GTP-binding</keyword>
<dbReference type="FunFam" id="3.30.1130.10:FF:000012">
    <property type="entry name" value="GTP cyclohydrolase 1"/>
    <property type="match status" value="1"/>
</dbReference>
<sequence length="187" mass="21129">MKKLVRELLQEIGEDPDRDGLQKTPERVEKSLKYITAGYEMDASSIIRDAVFDEFYDEMVIVKDIDVFSLCEHHMLPFYGKAHVAYIPDGKILGLSKIPRVVEVFARRLQVQERLTNQIAITLYEGLQAKGVGVVIEALHLCMAMRGVEKQNSVTITSAMLGGFKDDPRTRQEFLSLIQGVHSKVGF</sequence>